<organism evidence="2 3">
    <name type="scientific">Auricularia subglabra (strain TFB-10046 / SS5)</name>
    <name type="common">White-rot fungus</name>
    <name type="synonym">Auricularia delicata (strain TFB10046)</name>
    <dbReference type="NCBI Taxonomy" id="717982"/>
    <lineage>
        <taxon>Eukaryota</taxon>
        <taxon>Fungi</taxon>
        <taxon>Dikarya</taxon>
        <taxon>Basidiomycota</taxon>
        <taxon>Agaricomycotina</taxon>
        <taxon>Agaricomycetes</taxon>
        <taxon>Auriculariales</taxon>
        <taxon>Auriculariaceae</taxon>
        <taxon>Auricularia</taxon>
    </lineage>
</organism>
<keyword evidence="1" id="KW-0732">Signal</keyword>
<dbReference type="Proteomes" id="UP000006514">
    <property type="component" value="Unassembled WGS sequence"/>
</dbReference>
<protein>
    <submittedName>
        <fullName evidence="2">Uncharacterized protein</fullName>
    </submittedName>
</protein>
<evidence type="ECO:0000313" key="3">
    <source>
        <dbReference type="Proteomes" id="UP000006514"/>
    </source>
</evidence>
<dbReference type="KEGG" id="adl:AURDEDRAFT_70889"/>
<keyword evidence="3" id="KW-1185">Reference proteome</keyword>
<proteinExistence type="predicted"/>
<evidence type="ECO:0000256" key="1">
    <source>
        <dbReference type="SAM" id="SignalP"/>
    </source>
</evidence>
<dbReference type="eggNOG" id="ENOG502SP2I">
    <property type="taxonomic scope" value="Eukaryota"/>
</dbReference>
<feature type="signal peptide" evidence="1">
    <location>
        <begin position="1"/>
        <end position="20"/>
    </location>
</feature>
<name>J0LJ14_AURST</name>
<evidence type="ECO:0000313" key="2">
    <source>
        <dbReference type="EMBL" id="EJD39698.1"/>
    </source>
</evidence>
<dbReference type="EMBL" id="JH687810">
    <property type="protein sequence ID" value="EJD39698.1"/>
    <property type="molecule type" value="Genomic_DNA"/>
</dbReference>
<dbReference type="OrthoDB" id="3056461at2759"/>
<reference evidence="3" key="1">
    <citation type="journal article" date="2012" name="Science">
        <title>The Paleozoic origin of enzymatic lignin decomposition reconstructed from 31 fungal genomes.</title>
        <authorList>
            <person name="Floudas D."/>
            <person name="Binder M."/>
            <person name="Riley R."/>
            <person name="Barry K."/>
            <person name="Blanchette R.A."/>
            <person name="Henrissat B."/>
            <person name="Martinez A.T."/>
            <person name="Otillar R."/>
            <person name="Spatafora J.W."/>
            <person name="Yadav J.S."/>
            <person name="Aerts A."/>
            <person name="Benoit I."/>
            <person name="Boyd A."/>
            <person name="Carlson A."/>
            <person name="Copeland A."/>
            <person name="Coutinho P.M."/>
            <person name="de Vries R.P."/>
            <person name="Ferreira P."/>
            <person name="Findley K."/>
            <person name="Foster B."/>
            <person name="Gaskell J."/>
            <person name="Glotzer D."/>
            <person name="Gorecki P."/>
            <person name="Heitman J."/>
            <person name="Hesse C."/>
            <person name="Hori C."/>
            <person name="Igarashi K."/>
            <person name="Jurgens J.A."/>
            <person name="Kallen N."/>
            <person name="Kersten P."/>
            <person name="Kohler A."/>
            <person name="Kuees U."/>
            <person name="Kumar T.K.A."/>
            <person name="Kuo A."/>
            <person name="LaButti K."/>
            <person name="Larrondo L.F."/>
            <person name="Lindquist E."/>
            <person name="Ling A."/>
            <person name="Lombard V."/>
            <person name="Lucas S."/>
            <person name="Lundell T."/>
            <person name="Martin R."/>
            <person name="McLaughlin D.J."/>
            <person name="Morgenstern I."/>
            <person name="Morin E."/>
            <person name="Murat C."/>
            <person name="Nagy L.G."/>
            <person name="Nolan M."/>
            <person name="Ohm R.A."/>
            <person name="Patyshakuliyeva A."/>
            <person name="Rokas A."/>
            <person name="Ruiz-Duenas F.J."/>
            <person name="Sabat G."/>
            <person name="Salamov A."/>
            <person name="Samejima M."/>
            <person name="Schmutz J."/>
            <person name="Slot J.C."/>
            <person name="St John F."/>
            <person name="Stenlid J."/>
            <person name="Sun H."/>
            <person name="Sun S."/>
            <person name="Syed K."/>
            <person name="Tsang A."/>
            <person name="Wiebenga A."/>
            <person name="Young D."/>
            <person name="Pisabarro A."/>
            <person name="Eastwood D.C."/>
            <person name="Martin F."/>
            <person name="Cullen D."/>
            <person name="Grigoriev I.V."/>
            <person name="Hibbett D.S."/>
        </authorList>
    </citation>
    <scope>NUCLEOTIDE SEQUENCE [LARGE SCALE GENOMIC DNA]</scope>
    <source>
        <strain evidence="3">TFB10046</strain>
    </source>
</reference>
<dbReference type="InParanoid" id="J0LJ14"/>
<gene>
    <name evidence="2" type="ORF">AURDEDRAFT_70889</name>
</gene>
<accession>J0LJ14</accession>
<sequence>ALYLHIRILWGIIGPAAVPSLPSDGDVATFDQRYTSMDQVLALRNSPNVRTPSNDNMVQKIVELRADFTSTSARAKQASRVPETALRFMLGQLAKYGLRAWRPNFNEGAYSLYNSTHRFVALDTFRQLVVSLAYDHMAVDKAYLDQMLLLTQVYDHYVHFRIFKIWEREQKYPGAAQAEMERDTILARRRKVSICVIYLESC</sequence>
<dbReference type="AlphaFoldDB" id="J0LJ14"/>
<feature type="non-terminal residue" evidence="2">
    <location>
        <position position="1"/>
    </location>
</feature>
<feature type="chain" id="PRO_5003735618" evidence="1">
    <location>
        <begin position="21"/>
        <end position="202"/>
    </location>
</feature>